<evidence type="ECO:0000256" key="1">
    <source>
        <dbReference type="ARBA" id="ARBA00008307"/>
    </source>
</evidence>
<comment type="similarity">
    <text evidence="1">Belongs to the mab-21 family.</text>
</comment>
<keyword evidence="5" id="KW-1185">Reference proteome</keyword>
<protein>
    <recommendedName>
        <fullName evidence="6">Protein mab-21-like 3</fullName>
    </recommendedName>
</protein>
<feature type="domain" description="Mab-21-like HhH/H2TH-like" evidence="3">
    <location>
        <begin position="281"/>
        <end position="377"/>
    </location>
</feature>
<evidence type="ECO:0000259" key="2">
    <source>
        <dbReference type="Pfam" id="PF03281"/>
    </source>
</evidence>
<dbReference type="InterPro" id="IPR046906">
    <property type="entry name" value="Mab-21_HhH/H2TH-like"/>
</dbReference>
<feature type="domain" description="Mab-21-like nucleotidyltransferase" evidence="2">
    <location>
        <begin position="84"/>
        <end position="273"/>
    </location>
</feature>
<dbReference type="PANTHER" id="PTHR10656:SF30">
    <property type="entry name" value="PROTEIN MAB-21-LIKE 3"/>
    <property type="match status" value="1"/>
</dbReference>
<dbReference type="EMBL" id="JADWDJ010000003">
    <property type="protein sequence ID" value="KAG5283616.1"/>
    <property type="molecule type" value="Genomic_DNA"/>
</dbReference>
<comment type="caution">
    <text evidence="4">The sequence shown here is derived from an EMBL/GenBank/DDBJ whole genome shotgun (WGS) entry which is preliminary data.</text>
</comment>
<evidence type="ECO:0000313" key="4">
    <source>
        <dbReference type="EMBL" id="KAG5283616.1"/>
    </source>
</evidence>
<dbReference type="AlphaFoldDB" id="A0AAV6HDP8"/>
<gene>
    <name evidence="4" type="ORF">AALO_G00044070</name>
</gene>
<evidence type="ECO:0000313" key="5">
    <source>
        <dbReference type="Proteomes" id="UP000823561"/>
    </source>
</evidence>
<dbReference type="InterPro" id="IPR046903">
    <property type="entry name" value="Mab-21-like_nuc_Trfase"/>
</dbReference>
<organism evidence="4 5">
    <name type="scientific">Alosa alosa</name>
    <name type="common">allis shad</name>
    <dbReference type="NCBI Taxonomy" id="278164"/>
    <lineage>
        <taxon>Eukaryota</taxon>
        <taxon>Metazoa</taxon>
        <taxon>Chordata</taxon>
        <taxon>Craniata</taxon>
        <taxon>Vertebrata</taxon>
        <taxon>Euteleostomi</taxon>
        <taxon>Actinopterygii</taxon>
        <taxon>Neopterygii</taxon>
        <taxon>Teleostei</taxon>
        <taxon>Clupei</taxon>
        <taxon>Clupeiformes</taxon>
        <taxon>Clupeoidei</taxon>
        <taxon>Clupeidae</taxon>
        <taxon>Alosa</taxon>
    </lineage>
</organism>
<evidence type="ECO:0008006" key="6">
    <source>
        <dbReference type="Google" id="ProtNLM"/>
    </source>
</evidence>
<dbReference type="InterPro" id="IPR024810">
    <property type="entry name" value="MAB21L/cGLR"/>
</dbReference>
<name>A0AAV6HDP8_9TELE</name>
<dbReference type="Pfam" id="PF03281">
    <property type="entry name" value="Mab-21"/>
    <property type="match status" value="1"/>
</dbReference>
<sequence length="388" mass="44868">MTDFTEEDLDHFLLNQVDLRHRLVSKTVEEVQKIMKDLTSEVSNKDARFLSIANSGVHNNDNVKDQPALLSKWTALLRGKYAFNPAIQVLTPTLFLISVPVKGLMGYKERRTRQWRYYSLTGSRLLSPVREPEKLHQWLELESFANASQEWQDAAVAIEGDIVPSKVATVFREQLEEAIKSCSLTGKVSILESVGSVVRVAVETSEMQVEAELVPTVELMNCWPKKGRWPRLLKRWPSAERARCIKSFGFNLMATSNYHWLLSFSRAEQVLLGSIDEDGGCRRKCYRVVRQLKEDVWCPGNKPVITTYHLQTLLFWTCEKYPGARDWRNLRESVLQLARKLLKCATQRYLRHYFVRSHNLLKYTNTNELDDMAKKIAEFLENPGTYIH</sequence>
<reference evidence="4" key="1">
    <citation type="submission" date="2020-10" db="EMBL/GenBank/DDBJ databases">
        <title>Chromosome-scale genome assembly of the Allis shad, Alosa alosa.</title>
        <authorList>
            <person name="Margot Z."/>
            <person name="Christophe K."/>
            <person name="Cabau C."/>
            <person name="Louis A."/>
            <person name="Berthelot C."/>
            <person name="Parey E."/>
            <person name="Roest Crollius H."/>
            <person name="Montfort J."/>
            <person name="Robinson-Rechavi M."/>
            <person name="Bucao C."/>
            <person name="Bouchez O."/>
            <person name="Gislard M."/>
            <person name="Lluch J."/>
            <person name="Milhes M."/>
            <person name="Lampietro C."/>
            <person name="Lopez Roques C."/>
            <person name="Donnadieu C."/>
            <person name="Braasch I."/>
            <person name="Desvignes T."/>
            <person name="Postlethwait J."/>
            <person name="Bobe J."/>
            <person name="Guiguen Y."/>
        </authorList>
    </citation>
    <scope>NUCLEOTIDE SEQUENCE</scope>
    <source>
        <strain evidence="4">M-15738</strain>
        <tissue evidence="4">Blood</tissue>
    </source>
</reference>
<dbReference type="Proteomes" id="UP000823561">
    <property type="component" value="Chromosome 3"/>
</dbReference>
<accession>A0AAV6HDP8</accession>
<dbReference type="Pfam" id="PF20266">
    <property type="entry name" value="Mab-21_C"/>
    <property type="match status" value="1"/>
</dbReference>
<dbReference type="SMART" id="SM01265">
    <property type="entry name" value="Mab-21"/>
    <property type="match status" value="1"/>
</dbReference>
<dbReference type="PANTHER" id="PTHR10656">
    <property type="entry name" value="CELL FATE DETERMINING PROTEIN MAB21-RELATED"/>
    <property type="match status" value="1"/>
</dbReference>
<proteinExistence type="inferred from homology"/>
<dbReference type="Gene3D" id="1.10.1410.40">
    <property type="match status" value="1"/>
</dbReference>
<evidence type="ECO:0000259" key="3">
    <source>
        <dbReference type="Pfam" id="PF20266"/>
    </source>
</evidence>